<dbReference type="CDD" id="cd08977">
    <property type="entry name" value="SusD"/>
    <property type="match status" value="1"/>
</dbReference>
<keyword evidence="4" id="KW-0472">Membrane</keyword>
<evidence type="ECO:0000259" key="7">
    <source>
        <dbReference type="Pfam" id="PF14322"/>
    </source>
</evidence>
<dbReference type="PROSITE" id="PS51257">
    <property type="entry name" value="PROKAR_LIPOPROTEIN"/>
    <property type="match status" value="1"/>
</dbReference>
<dbReference type="InterPro" id="IPR033985">
    <property type="entry name" value="SusD-like_N"/>
</dbReference>
<feature type="domain" description="RagB/SusD" evidence="6">
    <location>
        <begin position="259"/>
        <end position="503"/>
    </location>
</feature>
<feature type="domain" description="SusD-like N-terminal" evidence="7">
    <location>
        <begin position="41"/>
        <end position="217"/>
    </location>
</feature>
<dbReference type="Proteomes" id="UP000625283">
    <property type="component" value="Unassembled WGS sequence"/>
</dbReference>
<evidence type="ECO:0000256" key="1">
    <source>
        <dbReference type="ARBA" id="ARBA00004442"/>
    </source>
</evidence>
<keyword evidence="9" id="KW-1185">Reference proteome</keyword>
<keyword evidence="5" id="KW-0998">Cell outer membrane</keyword>
<protein>
    <submittedName>
        <fullName evidence="8">RagB/SusD family nutrient uptake outer membrane protein</fullName>
    </submittedName>
</protein>
<comment type="similarity">
    <text evidence="2">Belongs to the SusD family.</text>
</comment>
<dbReference type="SUPFAM" id="SSF48452">
    <property type="entry name" value="TPR-like"/>
    <property type="match status" value="1"/>
</dbReference>
<dbReference type="Pfam" id="PF07980">
    <property type="entry name" value="SusD_RagB"/>
    <property type="match status" value="1"/>
</dbReference>
<sequence>MKLYKYFTIATISALLFSCESKLDLVNPNSVTIETFWKTEADFSLAINSCYTPLKNWNGGYYGTRGLMTRISRADDIEFRNDINEIYAMHRFTNDAYNAVAQNIFYQFYNAIYRANSVLQEIEGKGFSDDFVANIRAEALFIRGMYYFQLAKEFGDVPIRMNASQEPATFPKEKSPQSDVYNQSVNDFKAAADLLPLKNTKGKPTKGTAYAYLGKVYVYMKKWEEARQTLLPLTKAPYTYRLVEDYAWNFDEEHENNEESIFEILYEPVGGSDIWDNGETANSAQSTTIAVEYAAGSVGGWFEAQPTQKMMDIFWKEKRVDGTYDYRALVSVAWDYPGCMYYQKPIQDVLNAAELKQYWILKSQNSKTRTQEVESEPSFINERAMRYADVILLLAETEIELKDASAAVGYIDQVRMRGGNLPPYGGDKDLVSLKHELVHQRAIEFFKEGERFYDLRRWGLLEQELKAQNPLRFANFDQRHYYLPLPAKEIQTNPLIKENNKGW</sequence>
<evidence type="ECO:0000259" key="6">
    <source>
        <dbReference type="Pfam" id="PF07980"/>
    </source>
</evidence>
<evidence type="ECO:0000256" key="2">
    <source>
        <dbReference type="ARBA" id="ARBA00006275"/>
    </source>
</evidence>
<accession>A0ABS1R599</accession>
<comment type="subcellular location">
    <subcellularLocation>
        <location evidence="1">Cell outer membrane</location>
    </subcellularLocation>
</comment>
<dbReference type="Gene3D" id="1.25.40.390">
    <property type="match status" value="1"/>
</dbReference>
<dbReference type="Pfam" id="PF14322">
    <property type="entry name" value="SusD-like_3"/>
    <property type="match status" value="1"/>
</dbReference>
<dbReference type="InterPro" id="IPR011990">
    <property type="entry name" value="TPR-like_helical_dom_sf"/>
</dbReference>
<evidence type="ECO:0000313" key="8">
    <source>
        <dbReference type="EMBL" id="MBL1409031.1"/>
    </source>
</evidence>
<proteinExistence type="inferred from homology"/>
<evidence type="ECO:0000256" key="3">
    <source>
        <dbReference type="ARBA" id="ARBA00022729"/>
    </source>
</evidence>
<evidence type="ECO:0000313" key="9">
    <source>
        <dbReference type="Proteomes" id="UP000625283"/>
    </source>
</evidence>
<comment type="caution">
    <text evidence="8">The sequence shown here is derived from an EMBL/GenBank/DDBJ whole genome shotgun (WGS) entry which is preliminary data.</text>
</comment>
<reference evidence="8 9" key="1">
    <citation type="submission" date="2021-01" db="EMBL/GenBank/DDBJ databases">
        <title>C459-1 draft genome sequence.</title>
        <authorList>
            <person name="Zhang X.-F."/>
        </authorList>
    </citation>
    <scope>NUCLEOTIDE SEQUENCE [LARGE SCALE GENOMIC DNA]</scope>
    <source>
        <strain evidence="9">C459-1</strain>
    </source>
</reference>
<evidence type="ECO:0000256" key="5">
    <source>
        <dbReference type="ARBA" id="ARBA00023237"/>
    </source>
</evidence>
<keyword evidence="3" id="KW-0732">Signal</keyword>
<organism evidence="8 9">
    <name type="scientific">Sphingobacterium faecale</name>
    <dbReference type="NCBI Taxonomy" id="2803775"/>
    <lineage>
        <taxon>Bacteria</taxon>
        <taxon>Pseudomonadati</taxon>
        <taxon>Bacteroidota</taxon>
        <taxon>Sphingobacteriia</taxon>
        <taxon>Sphingobacteriales</taxon>
        <taxon>Sphingobacteriaceae</taxon>
        <taxon>Sphingobacterium</taxon>
    </lineage>
</organism>
<dbReference type="InterPro" id="IPR012944">
    <property type="entry name" value="SusD_RagB_dom"/>
</dbReference>
<evidence type="ECO:0000256" key="4">
    <source>
        <dbReference type="ARBA" id="ARBA00023136"/>
    </source>
</evidence>
<gene>
    <name evidence="8" type="ORF">JKG61_09740</name>
</gene>
<dbReference type="EMBL" id="JAERTY010000004">
    <property type="protein sequence ID" value="MBL1409031.1"/>
    <property type="molecule type" value="Genomic_DNA"/>
</dbReference>
<dbReference type="RefSeq" id="WP_202102780.1">
    <property type="nucleotide sequence ID" value="NZ_JAERTY010000004.1"/>
</dbReference>
<name>A0ABS1R599_9SPHI</name>